<accession>A0A238WIL8</accession>
<keyword evidence="3" id="KW-1185">Reference proteome</keyword>
<reference evidence="2 3" key="1">
    <citation type="submission" date="2017-06" db="EMBL/GenBank/DDBJ databases">
        <authorList>
            <person name="Kim H.J."/>
            <person name="Triplett B.A."/>
        </authorList>
    </citation>
    <scope>NUCLEOTIDE SEQUENCE [LARGE SCALE GENOMIC DNA]</scope>
    <source>
        <strain evidence="2 3">DSM 44272</strain>
    </source>
</reference>
<organism evidence="2 3">
    <name type="scientific">Blastococcus mobilis</name>
    <dbReference type="NCBI Taxonomy" id="1938746"/>
    <lineage>
        <taxon>Bacteria</taxon>
        <taxon>Bacillati</taxon>
        <taxon>Actinomycetota</taxon>
        <taxon>Actinomycetes</taxon>
        <taxon>Geodermatophilales</taxon>
        <taxon>Geodermatophilaceae</taxon>
        <taxon>Blastococcus</taxon>
    </lineage>
</organism>
<sequence length="195" mass="20742">MTAALPRVPVVPLPRSPVSPPPGPERADQTTQQHRRLRWTATLAGVRARASMVPAGSVRRRQSLQLCSAARLLTAVGIRVVVVQPPTPWPRDLPGRLVIGNEAGLLGELALLTAVPRTTQGWTAVADRVLPVGRPVPAPEQDPSHAVACPVTVAYRTAHGPLPVPPRTLNEVVAIRGLVIEVRLLAAGRDVPRAV</sequence>
<dbReference type="OrthoDB" id="5192813at2"/>
<evidence type="ECO:0000313" key="2">
    <source>
        <dbReference type="EMBL" id="SNR46163.1"/>
    </source>
</evidence>
<dbReference type="RefSeq" id="WP_089336229.1">
    <property type="nucleotide sequence ID" value="NZ_FZNO01000008.1"/>
</dbReference>
<dbReference type="AlphaFoldDB" id="A0A238WIL8"/>
<feature type="region of interest" description="Disordered" evidence="1">
    <location>
        <begin position="1"/>
        <end position="34"/>
    </location>
</feature>
<proteinExistence type="predicted"/>
<evidence type="ECO:0000256" key="1">
    <source>
        <dbReference type="SAM" id="MobiDB-lite"/>
    </source>
</evidence>
<protein>
    <submittedName>
        <fullName evidence="2">Uncharacterized protein</fullName>
    </submittedName>
</protein>
<gene>
    <name evidence="2" type="ORF">SAMN06272737_10845</name>
</gene>
<feature type="compositionally biased region" description="Pro residues" evidence="1">
    <location>
        <begin position="9"/>
        <end position="24"/>
    </location>
</feature>
<dbReference type="EMBL" id="FZNO01000008">
    <property type="protein sequence ID" value="SNR46163.1"/>
    <property type="molecule type" value="Genomic_DNA"/>
</dbReference>
<evidence type="ECO:0000313" key="3">
    <source>
        <dbReference type="Proteomes" id="UP000198403"/>
    </source>
</evidence>
<dbReference type="Proteomes" id="UP000198403">
    <property type="component" value="Unassembled WGS sequence"/>
</dbReference>
<name>A0A238WIL8_9ACTN</name>